<evidence type="ECO:0000313" key="4">
    <source>
        <dbReference type="Proteomes" id="UP001219525"/>
    </source>
</evidence>
<dbReference type="SMART" id="SM01100">
    <property type="entry name" value="CRAL_TRIO_N"/>
    <property type="match status" value="1"/>
</dbReference>
<reference evidence="3" key="1">
    <citation type="submission" date="2023-03" db="EMBL/GenBank/DDBJ databases">
        <title>Massive genome expansion in bonnet fungi (Mycena s.s.) driven by repeated elements and novel gene families across ecological guilds.</title>
        <authorList>
            <consortium name="Lawrence Berkeley National Laboratory"/>
            <person name="Harder C.B."/>
            <person name="Miyauchi S."/>
            <person name="Viragh M."/>
            <person name="Kuo A."/>
            <person name="Thoen E."/>
            <person name="Andreopoulos B."/>
            <person name="Lu D."/>
            <person name="Skrede I."/>
            <person name="Drula E."/>
            <person name="Henrissat B."/>
            <person name="Morin E."/>
            <person name="Kohler A."/>
            <person name="Barry K."/>
            <person name="LaButti K."/>
            <person name="Morin E."/>
            <person name="Salamov A."/>
            <person name="Lipzen A."/>
            <person name="Mereny Z."/>
            <person name="Hegedus B."/>
            <person name="Baldrian P."/>
            <person name="Stursova M."/>
            <person name="Weitz H."/>
            <person name="Taylor A."/>
            <person name="Grigoriev I.V."/>
            <person name="Nagy L.G."/>
            <person name="Martin F."/>
            <person name="Kauserud H."/>
        </authorList>
    </citation>
    <scope>NUCLEOTIDE SEQUENCE</scope>
    <source>
        <strain evidence="3">9144</strain>
    </source>
</reference>
<organism evidence="3 4">
    <name type="scientific">Mycena pura</name>
    <dbReference type="NCBI Taxonomy" id="153505"/>
    <lineage>
        <taxon>Eukaryota</taxon>
        <taxon>Fungi</taxon>
        <taxon>Dikarya</taxon>
        <taxon>Basidiomycota</taxon>
        <taxon>Agaricomycotina</taxon>
        <taxon>Agaricomycetes</taxon>
        <taxon>Agaricomycetidae</taxon>
        <taxon>Agaricales</taxon>
        <taxon>Marasmiineae</taxon>
        <taxon>Mycenaceae</taxon>
        <taxon>Mycena</taxon>
    </lineage>
</organism>
<dbReference type="Gene3D" id="1.10.8.20">
    <property type="entry name" value="N-terminal domain of phosphatidylinositol transfer protein sec14p"/>
    <property type="match status" value="1"/>
</dbReference>
<dbReference type="SUPFAM" id="SSF46938">
    <property type="entry name" value="CRAL/TRIO N-terminal domain"/>
    <property type="match status" value="1"/>
</dbReference>
<dbReference type="PROSITE" id="PS50191">
    <property type="entry name" value="CRAL_TRIO"/>
    <property type="match status" value="1"/>
</dbReference>
<protein>
    <submittedName>
        <fullName evidence="3">CRAL-TRIO domain-containing protein</fullName>
    </submittedName>
</protein>
<dbReference type="SUPFAM" id="SSF52087">
    <property type="entry name" value="CRAL/TRIO domain"/>
    <property type="match status" value="1"/>
</dbReference>
<dbReference type="PANTHER" id="PTHR45657:SF3">
    <property type="entry name" value="TRANSPORTER, PUTATIVE (AFU_ORTHOLOGUE AFUA_5G09260)-RELATED"/>
    <property type="match status" value="1"/>
</dbReference>
<keyword evidence="4" id="KW-1185">Reference proteome</keyword>
<dbReference type="InterPro" id="IPR036865">
    <property type="entry name" value="CRAL-TRIO_dom_sf"/>
</dbReference>
<gene>
    <name evidence="3" type="ORF">GGX14DRAFT_451334</name>
</gene>
<dbReference type="InterPro" id="IPR001251">
    <property type="entry name" value="CRAL-TRIO_dom"/>
</dbReference>
<accession>A0AAD6YF55</accession>
<dbReference type="InterPro" id="IPR011074">
    <property type="entry name" value="CRAL/TRIO_N_dom"/>
</dbReference>
<dbReference type="Proteomes" id="UP001219525">
    <property type="component" value="Unassembled WGS sequence"/>
</dbReference>
<evidence type="ECO:0000313" key="3">
    <source>
        <dbReference type="EMBL" id="KAJ7210046.1"/>
    </source>
</evidence>
<dbReference type="InterPro" id="IPR036273">
    <property type="entry name" value="CRAL/TRIO_N_dom_sf"/>
</dbReference>
<name>A0AAD6YF55_9AGAR</name>
<dbReference type="Pfam" id="PF00650">
    <property type="entry name" value="CRAL_TRIO"/>
    <property type="match status" value="1"/>
</dbReference>
<evidence type="ECO:0000259" key="2">
    <source>
        <dbReference type="PROSITE" id="PS50191"/>
    </source>
</evidence>
<dbReference type="PANTHER" id="PTHR45657">
    <property type="entry name" value="CRAL-TRIO DOMAIN-CONTAINING PROTEIN YKL091C-RELATED"/>
    <property type="match status" value="1"/>
</dbReference>
<dbReference type="Gene3D" id="3.40.525.10">
    <property type="entry name" value="CRAL-TRIO lipid binding domain"/>
    <property type="match status" value="1"/>
</dbReference>
<dbReference type="Pfam" id="PF03765">
    <property type="entry name" value="CRAL_TRIO_N"/>
    <property type="match status" value="1"/>
</dbReference>
<evidence type="ECO:0000256" key="1">
    <source>
        <dbReference type="SAM" id="MobiDB-lite"/>
    </source>
</evidence>
<dbReference type="SMART" id="SM00516">
    <property type="entry name" value="SEC14"/>
    <property type="match status" value="1"/>
</dbReference>
<dbReference type="EMBL" id="JARJCW010000029">
    <property type="protein sequence ID" value="KAJ7210046.1"/>
    <property type="molecule type" value="Genomic_DNA"/>
</dbReference>
<dbReference type="InterPro" id="IPR051026">
    <property type="entry name" value="PI/PC_transfer"/>
</dbReference>
<dbReference type="AlphaFoldDB" id="A0AAD6YF55"/>
<dbReference type="CDD" id="cd00170">
    <property type="entry name" value="SEC14"/>
    <property type="match status" value="1"/>
</dbReference>
<feature type="region of interest" description="Disordered" evidence="1">
    <location>
        <begin position="1"/>
        <end position="25"/>
    </location>
</feature>
<sequence>MTTKPNGNGALPSDVDPMAGHIGHLSPDQEARLTELKAACARDGVYEPATTPNEAVVLRYLRARKWSVPDALQQLKNTEAWRETNKLHELYDTIDADAFEDARKVYYMWSGRRDLEGRPVYVYEISHLKNNMASFERSSTNLQSPTTASAAAADPIPGNLRTLCALYEHMTAFVLPMCDALPDRPHPETPISTTTHIVDVSGLGLMEFWNLKAHMQAASTLASAHYPGTLERLYMVGTPLFFPTVWGWIKHWFDPVTTAKIHILAAADVAPTLRLAIRPADLPRKYGGELEWEYGMPPSADAGIVRAVVGLKAEPDAWVGGPLRWVPQLEGGAKVVARGTVQGKQRDEVVAVFDSGEVKAA</sequence>
<feature type="domain" description="CRAL-TRIO" evidence="2">
    <location>
        <begin position="95"/>
        <end position="294"/>
    </location>
</feature>
<comment type="caution">
    <text evidence="3">The sequence shown here is derived from an EMBL/GenBank/DDBJ whole genome shotgun (WGS) entry which is preliminary data.</text>
</comment>
<proteinExistence type="predicted"/>